<sequence length="148" mass="15871">MGLTSLATVHINKCTIGAHPSVMSELVGLLRRGGPRERREAATALYEHCKLSENRRRAVREGAAPALADFTPRRLRPRRLGARPARQVPRGAHGAVQDSGHHVRVGPSGVAGSGNSRAIEQAALVLSWICSERKNGIGSDKARSFLAL</sequence>
<proteinExistence type="predicted"/>
<keyword evidence="3" id="KW-1185">Reference proteome</keyword>
<dbReference type="STRING" id="4540.A0A3L6Q9U8"/>
<evidence type="ECO:0000256" key="1">
    <source>
        <dbReference type="SAM" id="MobiDB-lite"/>
    </source>
</evidence>
<dbReference type="EMBL" id="PQIB02000013">
    <property type="protein sequence ID" value="RLM74383.1"/>
    <property type="molecule type" value="Genomic_DNA"/>
</dbReference>
<dbReference type="PANTHER" id="PTHR23315">
    <property type="entry name" value="U BOX DOMAIN-CONTAINING"/>
    <property type="match status" value="1"/>
</dbReference>
<dbReference type="PANTHER" id="PTHR23315:SF112">
    <property type="entry name" value="U-BOX DOMAIN-CONTAINING PROTEIN 8"/>
    <property type="match status" value="1"/>
</dbReference>
<evidence type="ECO:0000313" key="2">
    <source>
        <dbReference type="EMBL" id="RLM74383.1"/>
    </source>
</evidence>
<dbReference type="OrthoDB" id="10064100at2759"/>
<gene>
    <name evidence="2" type="ORF">C2845_PM15G14510</name>
</gene>
<dbReference type="InterPro" id="IPR011989">
    <property type="entry name" value="ARM-like"/>
</dbReference>
<dbReference type="Proteomes" id="UP000275267">
    <property type="component" value="Unassembled WGS sequence"/>
</dbReference>
<protein>
    <submittedName>
        <fullName evidence="2">U-box domain-containing protein 8-like</fullName>
    </submittedName>
</protein>
<name>A0A3L6Q9U8_PANMI</name>
<dbReference type="AlphaFoldDB" id="A0A3L6Q9U8"/>
<evidence type="ECO:0000313" key="3">
    <source>
        <dbReference type="Proteomes" id="UP000275267"/>
    </source>
</evidence>
<reference evidence="3" key="1">
    <citation type="journal article" date="2019" name="Nat. Commun.">
        <title>The genome of broomcorn millet.</title>
        <authorList>
            <person name="Zou C."/>
            <person name="Miki D."/>
            <person name="Li D."/>
            <person name="Tang Q."/>
            <person name="Xiao L."/>
            <person name="Rajput S."/>
            <person name="Deng P."/>
            <person name="Jia W."/>
            <person name="Huang R."/>
            <person name="Zhang M."/>
            <person name="Sun Y."/>
            <person name="Hu J."/>
            <person name="Fu X."/>
            <person name="Schnable P.S."/>
            <person name="Li F."/>
            <person name="Zhang H."/>
            <person name="Feng B."/>
            <person name="Zhu X."/>
            <person name="Liu R."/>
            <person name="Schnable J.C."/>
            <person name="Zhu J.-K."/>
            <person name="Zhang H."/>
        </authorList>
    </citation>
    <scope>NUCLEOTIDE SEQUENCE [LARGE SCALE GENOMIC DNA]</scope>
</reference>
<accession>A0A3L6Q9U8</accession>
<dbReference type="Gene3D" id="1.25.10.10">
    <property type="entry name" value="Leucine-rich Repeat Variant"/>
    <property type="match status" value="1"/>
</dbReference>
<feature type="region of interest" description="Disordered" evidence="1">
    <location>
        <begin position="82"/>
        <end position="104"/>
    </location>
</feature>
<comment type="caution">
    <text evidence="2">The sequence shown here is derived from an EMBL/GenBank/DDBJ whole genome shotgun (WGS) entry which is preliminary data.</text>
</comment>
<organism evidence="2 3">
    <name type="scientific">Panicum miliaceum</name>
    <name type="common">Proso millet</name>
    <name type="synonym">Broomcorn millet</name>
    <dbReference type="NCBI Taxonomy" id="4540"/>
    <lineage>
        <taxon>Eukaryota</taxon>
        <taxon>Viridiplantae</taxon>
        <taxon>Streptophyta</taxon>
        <taxon>Embryophyta</taxon>
        <taxon>Tracheophyta</taxon>
        <taxon>Spermatophyta</taxon>
        <taxon>Magnoliopsida</taxon>
        <taxon>Liliopsida</taxon>
        <taxon>Poales</taxon>
        <taxon>Poaceae</taxon>
        <taxon>PACMAD clade</taxon>
        <taxon>Panicoideae</taxon>
        <taxon>Panicodae</taxon>
        <taxon>Paniceae</taxon>
        <taxon>Panicinae</taxon>
        <taxon>Panicum</taxon>
        <taxon>Panicum sect. Panicum</taxon>
    </lineage>
</organism>